<evidence type="ECO:0000313" key="3">
    <source>
        <dbReference type="EMBL" id="AZZ56816.1"/>
    </source>
</evidence>
<dbReference type="InterPro" id="IPR050982">
    <property type="entry name" value="Auxin_biosynth/cation_transpt"/>
</dbReference>
<organism evidence="3 4">
    <name type="scientific">Rathayibacter iranicus</name>
    <dbReference type="NCBI Taxonomy" id="59737"/>
    <lineage>
        <taxon>Bacteria</taxon>
        <taxon>Bacillati</taxon>
        <taxon>Actinomycetota</taxon>
        <taxon>Actinomycetes</taxon>
        <taxon>Micrococcales</taxon>
        <taxon>Microbacteriaceae</taxon>
        <taxon>Rathayibacter</taxon>
    </lineage>
</organism>
<keyword evidence="1" id="KW-0560">Oxidoreductase</keyword>
<evidence type="ECO:0000313" key="4">
    <source>
        <dbReference type="Proteomes" id="UP000283946"/>
    </source>
</evidence>
<protein>
    <submittedName>
        <fullName evidence="3">FAD-dependent oxidoreductase</fullName>
    </submittedName>
</protein>
<dbReference type="PANTHER" id="PTHR43539">
    <property type="entry name" value="FLAVIN-BINDING MONOOXYGENASE-LIKE PROTEIN (AFU_ORTHOLOGUE AFUA_4G09220)"/>
    <property type="match status" value="1"/>
</dbReference>
<proteinExistence type="predicted"/>
<dbReference type="Proteomes" id="UP000283946">
    <property type="component" value="Chromosome"/>
</dbReference>
<dbReference type="GO" id="GO:0004497">
    <property type="term" value="F:monooxygenase activity"/>
    <property type="evidence" value="ECO:0007669"/>
    <property type="project" value="TreeGrafter"/>
</dbReference>
<dbReference type="GO" id="GO:0050660">
    <property type="term" value="F:flavin adenine dinucleotide binding"/>
    <property type="evidence" value="ECO:0007669"/>
    <property type="project" value="TreeGrafter"/>
</dbReference>
<accession>A0AAD1AI65</accession>
<name>A0AAD1AI65_9MICO</name>
<dbReference type="KEGG" id="ria:C7V51_13740"/>
<dbReference type="PRINTS" id="PR00368">
    <property type="entry name" value="FADPNR"/>
</dbReference>
<evidence type="ECO:0000256" key="1">
    <source>
        <dbReference type="ARBA" id="ARBA00023002"/>
    </source>
</evidence>
<evidence type="ECO:0000256" key="2">
    <source>
        <dbReference type="SAM" id="MobiDB-lite"/>
    </source>
</evidence>
<dbReference type="EMBL" id="CP028130">
    <property type="protein sequence ID" value="AZZ56816.1"/>
    <property type="molecule type" value="Genomic_DNA"/>
</dbReference>
<reference evidence="3 4" key="1">
    <citation type="submission" date="2018-03" db="EMBL/GenBank/DDBJ databases">
        <title>Bacteriophage NCPPB3778 and a type I-E CRISPR drive the evolution of the US Biological Select Agent, Rathayibacter toxicus.</title>
        <authorList>
            <person name="Davis E.W.II."/>
            <person name="Tabima J.F."/>
            <person name="Weisberg A.J."/>
            <person name="Dantas Lopes L."/>
            <person name="Wiseman M.S."/>
            <person name="Wiseman M.S."/>
            <person name="Pupko T."/>
            <person name="Belcher M.S."/>
            <person name="Sechler A.J."/>
            <person name="Tancos M.A."/>
            <person name="Schroeder B.K."/>
            <person name="Murray T.D."/>
            <person name="Luster D.G."/>
            <person name="Schneider W.L."/>
            <person name="Rogers E."/>
            <person name="Andreote F.D."/>
            <person name="Grunwald N.J."/>
            <person name="Putnam M.L."/>
            <person name="Chang J.H."/>
        </authorList>
    </citation>
    <scope>NUCLEOTIDE SEQUENCE [LARGE SCALE GENOMIC DNA]</scope>
    <source>
        <strain evidence="3 4">NCCPB 2253</strain>
    </source>
</reference>
<dbReference type="PRINTS" id="PR00469">
    <property type="entry name" value="PNDRDTASEII"/>
</dbReference>
<sequence>MVSRLGKRADRESSNLRGSLADGGHATPGHDLPGGRSSVPDRVRSSVNSVLEARSVVVIGAGQAGLSVAYYLRRLGLVPGRDLVILDRGPEPGGAWQFRWEALRLGSAHRVHDLPGMERTGLSFASADRRRPARDVVREYYGRYEEEFGLEVRRPEAVRRVTSASFRDTGSPLVIESERATERARVLVNATGTWGSPFVPYYAGRNRFRGAQVDTTEYVRAADFAGQQVLVVGGGTSAIGFLLELERVARSLTWATRRPVTYHDGEQLALESAVEAVAEQDRAARAGMPLPSIVGGTGVQRTRRVVAGIERGVLRERGMFSAIEEDGVRWPDGSFTRVDAIIWATGFRPELRHLAPLGLREREGGIAVEDGASLTDPRIFFAGYGPTASTIGANRSGRRIARSVIARLS</sequence>
<dbReference type="Pfam" id="PF13738">
    <property type="entry name" value="Pyr_redox_3"/>
    <property type="match status" value="1"/>
</dbReference>
<dbReference type="InterPro" id="IPR036188">
    <property type="entry name" value="FAD/NAD-bd_sf"/>
</dbReference>
<feature type="region of interest" description="Disordered" evidence="2">
    <location>
        <begin position="1"/>
        <end position="43"/>
    </location>
</feature>
<gene>
    <name evidence="3" type="ORF">C7V51_13740</name>
</gene>
<dbReference type="Gene3D" id="3.50.50.60">
    <property type="entry name" value="FAD/NAD(P)-binding domain"/>
    <property type="match status" value="1"/>
</dbReference>
<dbReference type="PANTHER" id="PTHR43539:SF78">
    <property type="entry name" value="FLAVIN-CONTAINING MONOOXYGENASE"/>
    <property type="match status" value="1"/>
</dbReference>
<dbReference type="AlphaFoldDB" id="A0AAD1AI65"/>
<dbReference type="SUPFAM" id="SSF51905">
    <property type="entry name" value="FAD/NAD(P)-binding domain"/>
    <property type="match status" value="1"/>
</dbReference>